<gene>
    <name evidence="1" type="ORF">LOK49_LG01G00871</name>
</gene>
<evidence type="ECO:0000313" key="1">
    <source>
        <dbReference type="EMBL" id="KAI8030471.1"/>
    </source>
</evidence>
<accession>A0ACC0J2L6</accession>
<keyword evidence="2" id="KW-1185">Reference proteome</keyword>
<dbReference type="Proteomes" id="UP001060215">
    <property type="component" value="Chromosome 1"/>
</dbReference>
<dbReference type="EMBL" id="CM045758">
    <property type="protein sequence ID" value="KAI8030471.1"/>
    <property type="molecule type" value="Genomic_DNA"/>
</dbReference>
<protein>
    <submittedName>
        <fullName evidence="1">Caffeine synthase 2</fullName>
    </submittedName>
</protein>
<comment type="caution">
    <text evidence="1">The sequence shown here is derived from an EMBL/GenBank/DDBJ whole genome shotgun (WGS) entry which is preliminary data.</text>
</comment>
<sequence length="168" mass="18548">MAKNCKELNCQTPELQVYFNDLPGNDFNTLFKGLSEFGGGDDRCDGVSCYGMLDEVKLDSFNVPYYIPSAKEVQDVVERQGSFKIENIDTIAVNNVGKGLDNGDVWVRGEIFGKHVRVFTESMISNQFGEEVLDKIYEKSTRIALSDWVGTQSTGATTIVVVLSKIAG</sequence>
<name>A0ACC0J2L6_9ERIC</name>
<evidence type="ECO:0000313" key="2">
    <source>
        <dbReference type="Proteomes" id="UP001060215"/>
    </source>
</evidence>
<proteinExistence type="predicted"/>
<reference evidence="1 2" key="1">
    <citation type="journal article" date="2022" name="Plant J.">
        <title>Chromosome-level genome of Camellia lanceoleosa provides a valuable resource for understanding genome evolution and self-incompatibility.</title>
        <authorList>
            <person name="Gong W."/>
            <person name="Xiao S."/>
            <person name="Wang L."/>
            <person name="Liao Z."/>
            <person name="Chang Y."/>
            <person name="Mo W."/>
            <person name="Hu G."/>
            <person name="Li W."/>
            <person name="Zhao G."/>
            <person name="Zhu H."/>
            <person name="Hu X."/>
            <person name="Ji K."/>
            <person name="Xiang X."/>
            <person name="Song Q."/>
            <person name="Yuan D."/>
            <person name="Jin S."/>
            <person name="Zhang L."/>
        </authorList>
    </citation>
    <scope>NUCLEOTIDE SEQUENCE [LARGE SCALE GENOMIC DNA]</scope>
    <source>
        <strain evidence="1">SQ_2022a</strain>
    </source>
</reference>
<organism evidence="1 2">
    <name type="scientific">Camellia lanceoleosa</name>
    <dbReference type="NCBI Taxonomy" id="1840588"/>
    <lineage>
        <taxon>Eukaryota</taxon>
        <taxon>Viridiplantae</taxon>
        <taxon>Streptophyta</taxon>
        <taxon>Embryophyta</taxon>
        <taxon>Tracheophyta</taxon>
        <taxon>Spermatophyta</taxon>
        <taxon>Magnoliopsida</taxon>
        <taxon>eudicotyledons</taxon>
        <taxon>Gunneridae</taxon>
        <taxon>Pentapetalae</taxon>
        <taxon>asterids</taxon>
        <taxon>Ericales</taxon>
        <taxon>Theaceae</taxon>
        <taxon>Camellia</taxon>
    </lineage>
</organism>